<accession>A0A955L683</accession>
<dbReference type="Proteomes" id="UP000783287">
    <property type="component" value="Unassembled WGS sequence"/>
</dbReference>
<evidence type="ECO:0000256" key="1">
    <source>
        <dbReference type="SAM" id="Phobius"/>
    </source>
</evidence>
<gene>
    <name evidence="2" type="ORF">KC909_05355</name>
</gene>
<feature type="transmembrane region" description="Helical" evidence="1">
    <location>
        <begin position="97"/>
        <end position="120"/>
    </location>
</feature>
<sequence>MNQVSEEEKGIKLDITPAQVVVIIGMFIVFFVAPVMIFSPKQEQATITESYTESALTTDNSPSVAGISTQAETQTSTGYFQFPGTSHQFSTDISNPATLAIVIGSVFGIFSLGLFLSMFFDFFRG</sequence>
<proteinExistence type="predicted"/>
<evidence type="ECO:0000313" key="3">
    <source>
        <dbReference type="Proteomes" id="UP000783287"/>
    </source>
</evidence>
<organism evidence="2 3">
    <name type="scientific">Candidatus Dojkabacteria bacterium</name>
    <dbReference type="NCBI Taxonomy" id="2099670"/>
    <lineage>
        <taxon>Bacteria</taxon>
        <taxon>Candidatus Dojkabacteria</taxon>
    </lineage>
</organism>
<reference evidence="2" key="1">
    <citation type="submission" date="2020-04" db="EMBL/GenBank/DDBJ databases">
        <authorList>
            <person name="Zhang T."/>
        </authorList>
    </citation>
    <scope>NUCLEOTIDE SEQUENCE</scope>
    <source>
        <strain evidence="2">HKST-UBA14</strain>
    </source>
</reference>
<feature type="transmembrane region" description="Helical" evidence="1">
    <location>
        <begin position="20"/>
        <end position="38"/>
    </location>
</feature>
<keyword evidence="1" id="KW-0472">Membrane</keyword>
<name>A0A955L683_9BACT</name>
<comment type="caution">
    <text evidence="2">The sequence shown here is derived from an EMBL/GenBank/DDBJ whole genome shotgun (WGS) entry which is preliminary data.</text>
</comment>
<evidence type="ECO:0000313" key="2">
    <source>
        <dbReference type="EMBL" id="MCA9383766.1"/>
    </source>
</evidence>
<dbReference type="AlphaFoldDB" id="A0A955L683"/>
<reference evidence="2" key="2">
    <citation type="journal article" date="2021" name="Microbiome">
        <title>Successional dynamics and alternative stable states in a saline activated sludge microbial community over 9 years.</title>
        <authorList>
            <person name="Wang Y."/>
            <person name="Ye J."/>
            <person name="Ju F."/>
            <person name="Liu L."/>
            <person name="Boyd J.A."/>
            <person name="Deng Y."/>
            <person name="Parks D.H."/>
            <person name="Jiang X."/>
            <person name="Yin X."/>
            <person name="Woodcroft B.J."/>
            <person name="Tyson G.W."/>
            <person name="Hugenholtz P."/>
            <person name="Polz M.F."/>
            <person name="Zhang T."/>
        </authorList>
    </citation>
    <scope>NUCLEOTIDE SEQUENCE</scope>
    <source>
        <strain evidence="2">HKST-UBA14</strain>
    </source>
</reference>
<keyword evidence="1" id="KW-1133">Transmembrane helix</keyword>
<keyword evidence="1" id="KW-0812">Transmembrane</keyword>
<protein>
    <submittedName>
        <fullName evidence="2">Uncharacterized protein</fullName>
    </submittedName>
</protein>
<dbReference type="EMBL" id="JAGQLK010000131">
    <property type="protein sequence ID" value="MCA9383766.1"/>
    <property type="molecule type" value="Genomic_DNA"/>
</dbReference>